<name>A0A0E9XS20_ANGAN</name>
<protein>
    <submittedName>
        <fullName evidence="1">Uncharacterized protein</fullName>
    </submittedName>
</protein>
<sequence>MLHAKCSSNVSGSILLSFLVCYKQWHLWNLIGHPYFSLR</sequence>
<organism evidence="1">
    <name type="scientific">Anguilla anguilla</name>
    <name type="common">European freshwater eel</name>
    <name type="synonym">Muraena anguilla</name>
    <dbReference type="NCBI Taxonomy" id="7936"/>
    <lineage>
        <taxon>Eukaryota</taxon>
        <taxon>Metazoa</taxon>
        <taxon>Chordata</taxon>
        <taxon>Craniata</taxon>
        <taxon>Vertebrata</taxon>
        <taxon>Euteleostomi</taxon>
        <taxon>Actinopterygii</taxon>
        <taxon>Neopterygii</taxon>
        <taxon>Teleostei</taxon>
        <taxon>Anguilliformes</taxon>
        <taxon>Anguillidae</taxon>
        <taxon>Anguilla</taxon>
    </lineage>
</organism>
<evidence type="ECO:0000313" key="1">
    <source>
        <dbReference type="EMBL" id="JAI04656.1"/>
    </source>
</evidence>
<dbReference type="AlphaFoldDB" id="A0A0E9XS20"/>
<proteinExistence type="predicted"/>
<reference evidence="1" key="1">
    <citation type="submission" date="2014-11" db="EMBL/GenBank/DDBJ databases">
        <authorList>
            <person name="Amaro Gonzalez C."/>
        </authorList>
    </citation>
    <scope>NUCLEOTIDE SEQUENCE</scope>
</reference>
<reference evidence="1" key="2">
    <citation type="journal article" date="2015" name="Fish Shellfish Immunol.">
        <title>Early steps in the European eel (Anguilla anguilla)-Vibrio vulnificus interaction in the gills: Role of the RtxA13 toxin.</title>
        <authorList>
            <person name="Callol A."/>
            <person name="Pajuelo D."/>
            <person name="Ebbesson L."/>
            <person name="Teles M."/>
            <person name="MacKenzie S."/>
            <person name="Amaro C."/>
        </authorList>
    </citation>
    <scope>NUCLEOTIDE SEQUENCE</scope>
</reference>
<accession>A0A0E9XS20</accession>
<dbReference type="EMBL" id="GBXM01003922">
    <property type="protein sequence ID" value="JAI04656.1"/>
    <property type="molecule type" value="Transcribed_RNA"/>
</dbReference>